<evidence type="ECO:0000313" key="3">
    <source>
        <dbReference type="Proteomes" id="UP000008974"/>
    </source>
</evidence>
<dbReference type="OrthoDB" id="10257618at2759"/>
<feature type="compositionally biased region" description="Basic and acidic residues" evidence="1">
    <location>
        <begin position="151"/>
        <end position="161"/>
    </location>
</feature>
<feature type="region of interest" description="Disordered" evidence="1">
    <location>
        <begin position="1"/>
        <end position="25"/>
    </location>
</feature>
<comment type="caution">
    <text evidence="2">The sequence shown here is derived from an EMBL/GenBank/DDBJ whole genome shotgun (WGS) entry which is preliminary data.</text>
</comment>
<proteinExistence type="predicted"/>
<dbReference type="VEuPathDB" id="GiardiaDB:GLP15_1588"/>
<gene>
    <name evidence="2" type="ORF">GLP15_1588</name>
</gene>
<name>E1EX69_GIAIA</name>
<evidence type="ECO:0000313" key="2">
    <source>
        <dbReference type="EMBL" id="EFO65182.1"/>
    </source>
</evidence>
<accession>E1EX69</accession>
<dbReference type="EMBL" id="ACVC01000038">
    <property type="protein sequence ID" value="EFO65182.1"/>
    <property type="molecule type" value="Genomic_DNA"/>
</dbReference>
<reference evidence="2 3" key="1">
    <citation type="journal article" date="2010" name="BMC Genomics">
        <title>Genome analysis and comparative genomics of a Giardia intestinalis assemblage E isolate.</title>
        <authorList>
            <person name="Jerlstrom-Hultqvist J."/>
            <person name="Franzen O."/>
            <person name="Ankarklev J."/>
            <person name="Xu F."/>
            <person name="Nohynkova E."/>
            <person name="Andersson J.O."/>
            <person name="Svard S.G."/>
            <person name="Andersson B."/>
        </authorList>
    </citation>
    <scope>NUCLEOTIDE SEQUENCE [LARGE SCALE GENOMIC DNA]</scope>
    <source>
        <strain evidence="2 3">P15</strain>
    </source>
</reference>
<protein>
    <submittedName>
        <fullName evidence="2">Uncharacterized protein</fullName>
    </submittedName>
</protein>
<dbReference type="OMA" id="DTEISHR"/>
<evidence type="ECO:0000256" key="1">
    <source>
        <dbReference type="SAM" id="MobiDB-lite"/>
    </source>
</evidence>
<dbReference type="AlphaFoldDB" id="E1EX69"/>
<organism evidence="2 3">
    <name type="scientific">Giardia intestinalis (strain P15)</name>
    <name type="common">Giardia lamblia</name>
    <dbReference type="NCBI Taxonomy" id="658858"/>
    <lineage>
        <taxon>Eukaryota</taxon>
        <taxon>Metamonada</taxon>
        <taxon>Diplomonadida</taxon>
        <taxon>Hexamitidae</taxon>
        <taxon>Giardiinae</taxon>
        <taxon>Giardia</taxon>
    </lineage>
</organism>
<sequence>MNVSKSHPESGFVRGPPELCSKKSESIDTSKVLNSDRIASPVDVEDIFTNKSIIPAVKKSRLLCIPTDTEISHRNKHVTTFGDKPSDNQLLNVPVFEFSDEDRDLPELELSKVKITTKIDQFDRNEKLTGLKSTYDFNSYTIDVSSKKSKPKDSDGFDSVRRQRPNVSATSPPQPKVPTYKVGDYIPRAVREQLKSSQKLDSSTMDTPEAITITTDNTNTADIVSTVSNVSKPVELAIQNEAQFQQLFKPQISMAFTTKQQALSIPTSNSETPNKTISILTNNHSCPSNIWTTHQTSACPVSFSDAPMCNTNTCNGSQPSHIELQPGDTGFILSHYAATVQSDKA</sequence>
<dbReference type="Proteomes" id="UP000008974">
    <property type="component" value="Unassembled WGS sequence"/>
</dbReference>
<feature type="region of interest" description="Disordered" evidence="1">
    <location>
        <begin position="144"/>
        <end position="181"/>
    </location>
</feature>